<proteinExistence type="inferred from homology"/>
<dbReference type="GO" id="GO:0030170">
    <property type="term" value="F:pyridoxal phosphate binding"/>
    <property type="evidence" value="ECO:0007669"/>
    <property type="project" value="TreeGrafter"/>
</dbReference>
<comment type="caution">
    <text evidence="6">The sequence shown here is derived from an EMBL/GenBank/DDBJ whole genome shotgun (WGS) entry which is preliminary data.</text>
</comment>
<evidence type="ECO:0000256" key="5">
    <source>
        <dbReference type="RuleBase" id="RU004508"/>
    </source>
</evidence>
<keyword evidence="6" id="KW-0808">Transferase</keyword>
<evidence type="ECO:0000313" key="6">
    <source>
        <dbReference type="EMBL" id="MCY1721686.1"/>
    </source>
</evidence>
<comment type="similarity">
    <text evidence="2 5">Belongs to the DegT/DnrJ/EryC1 family.</text>
</comment>
<dbReference type="GO" id="GO:0008483">
    <property type="term" value="F:transaminase activity"/>
    <property type="evidence" value="ECO:0007669"/>
    <property type="project" value="UniProtKB-KW"/>
</dbReference>
<dbReference type="SUPFAM" id="SSF53383">
    <property type="entry name" value="PLP-dependent transferases"/>
    <property type="match status" value="1"/>
</dbReference>
<evidence type="ECO:0000256" key="4">
    <source>
        <dbReference type="PIRSR" id="PIRSR000390-2"/>
    </source>
</evidence>
<protein>
    <submittedName>
        <fullName evidence="6">DegT/DnrJ/EryC1/StrS family aminotransferase</fullName>
    </submittedName>
</protein>
<dbReference type="InterPro" id="IPR015421">
    <property type="entry name" value="PyrdxlP-dep_Trfase_major"/>
</dbReference>
<dbReference type="PANTHER" id="PTHR30244:SF36">
    <property type="entry name" value="3-OXO-GLUCOSE-6-PHOSPHATE:GLUTAMATE AMINOTRANSFERASE"/>
    <property type="match status" value="1"/>
</dbReference>
<keyword evidence="6" id="KW-0032">Aminotransferase</keyword>
<dbReference type="InterPro" id="IPR015424">
    <property type="entry name" value="PyrdxlP-dep_Trfase"/>
</dbReference>
<dbReference type="Pfam" id="PF01041">
    <property type="entry name" value="DegT_DnrJ_EryC1"/>
    <property type="match status" value="1"/>
</dbReference>
<dbReference type="CDD" id="cd00616">
    <property type="entry name" value="AHBA_syn"/>
    <property type="match status" value="1"/>
</dbReference>
<evidence type="ECO:0000313" key="7">
    <source>
        <dbReference type="Proteomes" id="UP001145087"/>
    </source>
</evidence>
<gene>
    <name evidence="6" type="ORF">OU798_15125</name>
</gene>
<dbReference type="PANTHER" id="PTHR30244">
    <property type="entry name" value="TRANSAMINASE"/>
    <property type="match status" value="1"/>
</dbReference>
<reference evidence="6" key="1">
    <citation type="submission" date="2022-11" db="EMBL/GenBank/DDBJ databases">
        <title>Marilongibacter aestuarii gen. nov., sp. nov., isolated from tidal flat sediment.</title>
        <authorList>
            <person name="Jiayan W."/>
        </authorList>
    </citation>
    <scope>NUCLEOTIDE SEQUENCE</scope>
    <source>
        <strain evidence="6">Z1-6</strain>
    </source>
</reference>
<dbReference type="GO" id="GO:0000271">
    <property type="term" value="P:polysaccharide biosynthetic process"/>
    <property type="evidence" value="ECO:0007669"/>
    <property type="project" value="TreeGrafter"/>
</dbReference>
<organism evidence="6 7">
    <name type="scientific">Draconibacterium aestuarii</name>
    <dbReference type="NCBI Taxonomy" id="2998507"/>
    <lineage>
        <taxon>Bacteria</taxon>
        <taxon>Pseudomonadati</taxon>
        <taxon>Bacteroidota</taxon>
        <taxon>Bacteroidia</taxon>
        <taxon>Marinilabiliales</taxon>
        <taxon>Prolixibacteraceae</taxon>
        <taxon>Draconibacterium</taxon>
    </lineage>
</organism>
<dbReference type="EMBL" id="JAPOHD010000029">
    <property type="protein sequence ID" value="MCY1721686.1"/>
    <property type="molecule type" value="Genomic_DNA"/>
</dbReference>
<dbReference type="AlphaFoldDB" id="A0A9X3F6Y3"/>
<accession>A0A9X3F6Y3</accession>
<keyword evidence="1 4" id="KW-0663">Pyridoxal phosphate</keyword>
<evidence type="ECO:0000256" key="1">
    <source>
        <dbReference type="ARBA" id="ARBA00022898"/>
    </source>
</evidence>
<dbReference type="Gene3D" id="3.40.640.10">
    <property type="entry name" value="Type I PLP-dependent aspartate aminotransferase-like (Major domain)"/>
    <property type="match status" value="1"/>
</dbReference>
<keyword evidence="7" id="KW-1185">Reference proteome</keyword>
<dbReference type="InterPro" id="IPR000653">
    <property type="entry name" value="DegT/StrS_aminotransferase"/>
</dbReference>
<sequence>MQNIQMCDLYGQYLTMKDEIDAAMQEVIKSTRFIKSGKVIDFEAKLSSYMQTNVVTCGNGTDALQMAFMGLGLQPGDEIITTPFTFVSTVETAVLMGLKPVFVDACEETFNMDVLQLESVITSKTKAVLPVHLFGQCANMEAIMRIAQKNDLHVIEDACQALGTDYIFSDDSKKKAGTLGIIGCNSFFPSKNLGAFGDGGAVFTNDEKLAKVIRSIANHGMKAKYQYERVGLNSRLDSIQAAILEVKLQHFEKHIKARQDAAAYYDTYLQGLDGLAIPQRVSYSTHTFHQYTIKTDKRDEMQKYLAEKGIPSMVYYPQVLHLQEAYQFLGYREGDFPVSEKLVKTVLSLPMHTELEVEQLEYIVEGIDEFFEK</sequence>
<name>A0A9X3F6Y3_9BACT</name>
<dbReference type="PIRSF" id="PIRSF000390">
    <property type="entry name" value="PLP_StrS"/>
    <property type="match status" value="1"/>
</dbReference>
<dbReference type="Proteomes" id="UP001145087">
    <property type="component" value="Unassembled WGS sequence"/>
</dbReference>
<dbReference type="RefSeq" id="WP_343334015.1">
    <property type="nucleotide sequence ID" value="NZ_JAPOHD010000029.1"/>
</dbReference>
<evidence type="ECO:0000256" key="2">
    <source>
        <dbReference type="ARBA" id="ARBA00037999"/>
    </source>
</evidence>
<dbReference type="InterPro" id="IPR015422">
    <property type="entry name" value="PyrdxlP-dep_Trfase_small"/>
</dbReference>
<feature type="modified residue" description="N6-(pyridoxal phosphate)lysine" evidence="4">
    <location>
        <position position="191"/>
    </location>
</feature>
<feature type="active site" description="Proton acceptor" evidence="3">
    <location>
        <position position="191"/>
    </location>
</feature>
<evidence type="ECO:0000256" key="3">
    <source>
        <dbReference type="PIRSR" id="PIRSR000390-1"/>
    </source>
</evidence>
<dbReference type="Gene3D" id="3.90.1150.10">
    <property type="entry name" value="Aspartate Aminotransferase, domain 1"/>
    <property type="match status" value="1"/>
</dbReference>